<dbReference type="SMART" id="SM00827">
    <property type="entry name" value="PKS_AT"/>
    <property type="match status" value="1"/>
</dbReference>
<dbReference type="InterPro" id="IPR036291">
    <property type="entry name" value="NAD(P)-bd_dom_sf"/>
</dbReference>
<dbReference type="Pfam" id="PF18369">
    <property type="entry name" value="PKS_DE"/>
    <property type="match status" value="1"/>
</dbReference>
<feature type="region of interest" description="Disordered" evidence="12">
    <location>
        <begin position="2020"/>
        <end position="2040"/>
    </location>
</feature>
<keyword evidence="6" id="KW-0012">Acyltransferase</keyword>
<dbReference type="InterPro" id="IPR014043">
    <property type="entry name" value="Acyl_transferase_dom"/>
</dbReference>
<dbReference type="SUPFAM" id="SSF51735">
    <property type="entry name" value="NAD(P)-binding Rossmann-fold domains"/>
    <property type="match status" value="3"/>
</dbReference>
<dbReference type="NCBIfam" id="NF045894">
    <property type="entry name" value="PKS_plus_SDR"/>
    <property type="match status" value="1"/>
</dbReference>
<name>I0UWU7_9PSEU</name>
<evidence type="ECO:0000256" key="3">
    <source>
        <dbReference type="ARBA" id="ARBA00022679"/>
    </source>
</evidence>
<feature type="region of interest" description="Disordered" evidence="12">
    <location>
        <begin position="2406"/>
        <end position="2440"/>
    </location>
</feature>
<dbReference type="InterPro" id="IPR013968">
    <property type="entry name" value="PKS_KR"/>
</dbReference>
<keyword evidence="4" id="KW-0677">Repeat</keyword>
<accession>I0UWU7</accession>
<dbReference type="Pfam" id="PF08659">
    <property type="entry name" value="KR"/>
    <property type="match status" value="2"/>
</dbReference>
<dbReference type="SMART" id="SM00822">
    <property type="entry name" value="PKS_KR"/>
    <property type="match status" value="1"/>
</dbReference>
<dbReference type="Proteomes" id="UP000004691">
    <property type="component" value="Unassembled WGS sequence"/>
</dbReference>
<evidence type="ECO:0000256" key="10">
    <source>
        <dbReference type="ARBA" id="ARBA00063272"/>
    </source>
</evidence>
<proteinExistence type="predicted"/>
<dbReference type="InterPro" id="IPR057326">
    <property type="entry name" value="KR_dom"/>
</dbReference>
<organism evidence="15 16">
    <name type="scientific">Saccharomonospora xinjiangensis XJ-54</name>
    <dbReference type="NCBI Taxonomy" id="882086"/>
    <lineage>
        <taxon>Bacteria</taxon>
        <taxon>Bacillati</taxon>
        <taxon>Actinomycetota</taxon>
        <taxon>Actinomycetes</taxon>
        <taxon>Pseudonocardiales</taxon>
        <taxon>Pseudonocardiaceae</taxon>
        <taxon>Saccharomonospora</taxon>
    </lineage>
</organism>
<evidence type="ECO:0000256" key="6">
    <source>
        <dbReference type="ARBA" id="ARBA00023315"/>
    </source>
</evidence>
<dbReference type="InterPro" id="IPR041618">
    <property type="entry name" value="PKS_DE"/>
</dbReference>
<keyword evidence="2" id="KW-0597">Phosphoprotein</keyword>
<dbReference type="PROSITE" id="PS50075">
    <property type="entry name" value="CARRIER"/>
    <property type="match status" value="2"/>
</dbReference>
<dbReference type="Pfam" id="PF00698">
    <property type="entry name" value="Acyl_transf_1"/>
    <property type="match status" value="1"/>
</dbReference>
<dbReference type="InterPro" id="IPR020841">
    <property type="entry name" value="PKS_Beta-ketoAc_synthase_dom"/>
</dbReference>
<dbReference type="SUPFAM" id="SSF47336">
    <property type="entry name" value="ACP-like"/>
    <property type="match status" value="2"/>
</dbReference>
<feature type="domain" description="Ketosynthase family 3 (KS3)" evidence="14">
    <location>
        <begin position="1980"/>
        <end position="2404"/>
    </location>
</feature>
<keyword evidence="16" id="KW-1185">Reference proteome</keyword>
<evidence type="ECO:0000256" key="8">
    <source>
        <dbReference type="ARBA" id="ARBA00060158"/>
    </source>
</evidence>
<dbReference type="InterPro" id="IPR014030">
    <property type="entry name" value="Ketoacyl_synth_N"/>
</dbReference>
<dbReference type="GO" id="GO:0031177">
    <property type="term" value="F:phosphopantetheine binding"/>
    <property type="evidence" value="ECO:0007669"/>
    <property type="project" value="InterPro"/>
</dbReference>
<keyword evidence="5" id="KW-0511">Multifunctional enzyme</keyword>
<dbReference type="InterPro" id="IPR050091">
    <property type="entry name" value="PKS_NRPS_Biosynth_Enz"/>
</dbReference>
<dbReference type="SMART" id="SM00825">
    <property type="entry name" value="PKS_KS"/>
    <property type="match status" value="2"/>
</dbReference>
<dbReference type="Gene3D" id="1.10.1200.10">
    <property type="entry name" value="ACP-like"/>
    <property type="match status" value="2"/>
</dbReference>
<comment type="function">
    <text evidence="8">Involved in the biosynthesis of antibiotic erythromycin via the biosynthesis of its aglycone precursor, 6-deoxyerythronolide B (6-dEB).</text>
</comment>
<dbReference type="EC" id="2.3.1.94" evidence="11"/>
<dbReference type="PANTHER" id="PTHR43775">
    <property type="entry name" value="FATTY ACID SYNTHASE"/>
    <property type="match status" value="1"/>
</dbReference>
<dbReference type="InterPro" id="IPR009081">
    <property type="entry name" value="PP-bd_ACP"/>
</dbReference>
<dbReference type="InterPro" id="IPR020806">
    <property type="entry name" value="PKS_PP-bd"/>
</dbReference>
<dbReference type="GO" id="GO:0006633">
    <property type="term" value="P:fatty acid biosynthetic process"/>
    <property type="evidence" value="ECO:0007669"/>
    <property type="project" value="InterPro"/>
</dbReference>
<evidence type="ECO:0000256" key="1">
    <source>
        <dbReference type="ARBA" id="ARBA00022450"/>
    </source>
</evidence>
<evidence type="ECO:0000256" key="9">
    <source>
        <dbReference type="ARBA" id="ARBA00060622"/>
    </source>
</evidence>
<dbReference type="Gene3D" id="3.40.366.10">
    <property type="entry name" value="Malonyl-Coenzyme A Acyl Carrier Protein, domain 2"/>
    <property type="match status" value="2"/>
</dbReference>
<dbReference type="RefSeq" id="WP_006236441.1">
    <property type="nucleotide sequence ID" value="NZ_JH636049.1"/>
</dbReference>
<dbReference type="InterPro" id="IPR006162">
    <property type="entry name" value="Ppantetheine_attach_site"/>
</dbReference>
<feature type="compositionally biased region" description="Basic and acidic residues" evidence="12">
    <location>
        <begin position="2020"/>
        <end position="2029"/>
    </location>
</feature>
<evidence type="ECO:0000256" key="7">
    <source>
        <dbReference type="ARBA" id="ARBA00052442"/>
    </source>
</evidence>
<keyword evidence="1" id="KW-0596">Phosphopantetheine</keyword>
<dbReference type="STRING" id="882086.SacxiDRAFT_0065"/>
<dbReference type="InterPro" id="IPR016039">
    <property type="entry name" value="Thiolase-like"/>
</dbReference>
<dbReference type="InterPro" id="IPR016035">
    <property type="entry name" value="Acyl_Trfase/lysoPLipase"/>
</dbReference>
<dbReference type="InterPro" id="IPR032821">
    <property type="entry name" value="PKS_assoc"/>
</dbReference>
<evidence type="ECO:0000256" key="12">
    <source>
        <dbReference type="SAM" id="MobiDB-lite"/>
    </source>
</evidence>
<evidence type="ECO:0000313" key="15">
    <source>
        <dbReference type="EMBL" id="EID52350.1"/>
    </source>
</evidence>
<dbReference type="Pfam" id="PF02801">
    <property type="entry name" value="Ketoacyl-synt_C"/>
    <property type="match status" value="2"/>
</dbReference>
<evidence type="ECO:0000259" key="13">
    <source>
        <dbReference type="PROSITE" id="PS50075"/>
    </source>
</evidence>
<dbReference type="InterPro" id="IPR014031">
    <property type="entry name" value="Ketoacyl_synth_C"/>
</dbReference>
<feature type="compositionally biased region" description="Basic and acidic residues" evidence="12">
    <location>
        <begin position="2409"/>
        <end position="2419"/>
    </location>
</feature>
<dbReference type="Pfam" id="PF00109">
    <property type="entry name" value="ketoacyl-synt"/>
    <property type="match status" value="2"/>
</dbReference>
<dbReference type="Gene3D" id="3.30.70.3290">
    <property type="match status" value="1"/>
</dbReference>
<feature type="domain" description="Ketosynthase family 3 (KS3)" evidence="14">
    <location>
        <begin position="363"/>
        <end position="789"/>
    </location>
</feature>
<dbReference type="GO" id="GO:0004312">
    <property type="term" value="F:fatty acid synthase activity"/>
    <property type="evidence" value="ECO:0007669"/>
    <property type="project" value="TreeGrafter"/>
</dbReference>
<dbReference type="Gene3D" id="6.10.140.1830">
    <property type="match status" value="1"/>
</dbReference>
<dbReference type="SUPFAM" id="SSF55048">
    <property type="entry name" value="Probable ACP-binding domain of malonyl-CoA ACP transacylase"/>
    <property type="match status" value="1"/>
</dbReference>
<gene>
    <name evidence="15" type="ORF">SacxiDRAFT_0065</name>
</gene>
<keyword evidence="3" id="KW-0808">Transferase</keyword>
<dbReference type="FunFam" id="3.40.47.10:FF:000019">
    <property type="entry name" value="Polyketide synthase type I"/>
    <property type="match status" value="2"/>
</dbReference>
<dbReference type="GO" id="GO:0047879">
    <property type="term" value="F:erythronolide synthase activity"/>
    <property type="evidence" value="ECO:0007669"/>
    <property type="project" value="UniProtKB-EC"/>
</dbReference>
<comment type="pathway">
    <text evidence="9">Antibiotic biosynthesis; erythromycin biosynthesis.</text>
</comment>
<dbReference type="EMBL" id="JH636049">
    <property type="protein sequence ID" value="EID52350.1"/>
    <property type="molecule type" value="Genomic_DNA"/>
</dbReference>
<dbReference type="HOGENOM" id="CLU_228220_0_0_11"/>
<dbReference type="Pfam" id="PF16197">
    <property type="entry name" value="KAsynt_C_assoc"/>
    <property type="match status" value="2"/>
</dbReference>
<feature type="non-terminal residue" evidence="15">
    <location>
        <position position="2544"/>
    </location>
</feature>
<dbReference type="Pfam" id="PF00550">
    <property type="entry name" value="PP-binding"/>
    <property type="match status" value="2"/>
</dbReference>
<dbReference type="InterPro" id="IPR001227">
    <property type="entry name" value="Ac_transferase_dom_sf"/>
</dbReference>
<dbReference type="Gene3D" id="3.40.50.720">
    <property type="entry name" value="NAD(P)-binding Rossmann-like Domain"/>
    <property type="match status" value="2"/>
</dbReference>
<feature type="non-terminal residue" evidence="15">
    <location>
        <position position="1"/>
    </location>
</feature>
<dbReference type="PROSITE" id="PS52004">
    <property type="entry name" value="KS3_2"/>
    <property type="match status" value="2"/>
</dbReference>
<dbReference type="PROSITE" id="PS00606">
    <property type="entry name" value="KS3_1"/>
    <property type="match status" value="2"/>
</dbReference>
<dbReference type="CDD" id="cd00833">
    <property type="entry name" value="PKS"/>
    <property type="match status" value="2"/>
</dbReference>
<dbReference type="InterPro" id="IPR018201">
    <property type="entry name" value="Ketoacyl_synth_AS"/>
</dbReference>
<dbReference type="SMART" id="SM00823">
    <property type="entry name" value="PKS_PP"/>
    <property type="match status" value="2"/>
</dbReference>
<dbReference type="Gene3D" id="3.40.47.10">
    <property type="match status" value="2"/>
</dbReference>
<dbReference type="GO" id="GO:0004315">
    <property type="term" value="F:3-oxoacyl-[acyl-carrier-protein] synthase activity"/>
    <property type="evidence" value="ECO:0007669"/>
    <property type="project" value="InterPro"/>
</dbReference>
<comment type="subunit">
    <text evidence="10">Homodimer. Erythronolide synthase is composed of EryAI, EryAII and EryAIII multimodular (2 modules) polypeptides each coding for a functional synthase subunit which participates in 2 of the six FAS-like elongation steps required for formation of the polyketide. Module 1, 2, 3, 4, 5, and 6 participating in biosynthesis steps 1, 2, 3, 4, 5, and 6, respectively.</text>
</comment>
<dbReference type="eggNOG" id="COG3321">
    <property type="taxonomic scope" value="Bacteria"/>
</dbReference>
<dbReference type="FunFam" id="1.10.1200.10:FF:000007">
    <property type="entry name" value="Probable polyketide synthase pks17"/>
    <property type="match status" value="2"/>
</dbReference>
<reference evidence="15 16" key="1">
    <citation type="submission" date="2012-01" db="EMBL/GenBank/DDBJ databases">
        <title>Improved High-Quality Draft sequence of Saccharomonospora xinjiangensis XJ-54.</title>
        <authorList>
            <consortium name="US DOE Joint Genome Institute"/>
            <person name="Lucas S."/>
            <person name="Han J."/>
            <person name="Lapidus A."/>
            <person name="Cheng J.-F."/>
            <person name="Goodwin L."/>
            <person name="Pitluck S."/>
            <person name="Peters L."/>
            <person name="Mikhailova N."/>
            <person name="Teshima H."/>
            <person name="Detter J.C."/>
            <person name="Han C."/>
            <person name="Tapia R."/>
            <person name="Land M."/>
            <person name="Hauser L."/>
            <person name="Kyrpides N."/>
            <person name="Ivanova N."/>
            <person name="Pagani I."/>
            <person name="Brambilla E.-M."/>
            <person name="Klenk H.-P."/>
            <person name="Woyke T."/>
        </authorList>
    </citation>
    <scope>NUCLEOTIDE SEQUENCE [LARGE SCALE GENOMIC DNA]</scope>
    <source>
        <strain evidence="15 16">XJ-54</strain>
    </source>
</reference>
<dbReference type="SUPFAM" id="SSF52151">
    <property type="entry name" value="FabD/lysophospholipase-like"/>
    <property type="match status" value="2"/>
</dbReference>
<dbReference type="InterPro" id="IPR036736">
    <property type="entry name" value="ACP-like_sf"/>
</dbReference>
<dbReference type="CDD" id="cd08952">
    <property type="entry name" value="KR_1_SDR_x"/>
    <property type="match status" value="1"/>
</dbReference>
<protein>
    <recommendedName>
        <fullName evidence="11">6-deoxyerythronolide-B synthase</fullName>
        <ecNumber evidence="11">2.3.1.94</ecNumber>
    </recommendedName>
</protein>
<feature type="domain" description="Carrier" evidence="13">
    <location>
        <begin position="1885"/>
        <end position="1960"/>
    </location>
</feature>
<dbReference type="PROSITE" id="PS00012">
    <property type="entry name" value="PHOSPHOPANTETHEINE"/>
    <property type="match status" value="2"/>
</dbReference>
<evidence type="ECO:0000259" key="14">
    <source>
        <dbReference type="PROSITE" id="PS52004"/>
    </source>
</evidence>
<feature type="domain" description="Carrier" evidence="13">
    <location>
        <begin position="264"/>
        <end position="339"/>
    </location>
</feature>
<evidence type="ECO:0000256" key="11">
    <source>
        <dbReference type="ARBA" id="ARBA00066981"/>
    </source>
</evidence>
<dbReference type="SMART" id="SM01294">
    <property type="entry name" value="PKS_PP_betabranch"/>
    <property type="match status" value="2"/>
</dbReference>
<evidence type="ECO:0000313" key="16">
    <source>
        <dbReference type="Proteomes" id="UP000004691"/>
    </source>
</evidence>
<dbReference type="SUPFAM" id="SSF53901">
    <property type="entry name" value="Thiolase-like"/>
    <property type="match status" value="2"/>
</dbReference>
<evidence type="ECO:0000256" key="4">
    <source>
        <dbReference type="ARBA" id="ARBA00022737"/>
    </source>
</evidence>
<dbReference type="InterPro" id="IPR016036">
    <property type="entry name" value="Malonyl_transacylase_ACP-bd"/>
</dbReference>
<dbReference type="PANTHER" id="PTHR43775:SF51">
    <property type="entry name" value="INACTIVE PHENOLPHTHIOCEROL SYNTHESIS POLYKETIDE SYNTHASE TYPE I PKS1-RELATED"/>
    <property type="match status" value="1"/>
</dbReference>
<evidence type="ECO:0000256" key="5">
    <source>
        <dbReference type="ARBA" id="ARBA00023268"/>
    </source>
</evidence>
<evidence type="ECO:0000256" key="2">
    <source>
        <dbReference type="ARBA" id="ARBA00022553"/>
    </source>
</evidence>
<comment type="catalytic activity">
    <reaction evidence="7">
        <text>6 (S)-methylmalonyl-CoA + propanoyl-CoA + 6 NADPH + 12 H(+) = 6-deoxyerythronolide B + 6 CO2 + 6 NADP(+) + 7 CoA + H2O</text>
        <dbReference type="Rhea" id="RHEA:23068"/>
        <dbReference type="ChEBI" id="CHEBI:15377"/>
        <dbReference type="ChEBI" id="CHEBI:15378"/>
        <dbReference type="ChEBI" id="CHEBI:16089"/>
        <dbReference type="ChEBI" id="CHEBI:16526"/>
        <dbReference type="ChEBI" id="CHEBI:57287"/>
        <dbReference type="ChEBI" id="CHEBI:57327"/>
        <dbReference type="ChEBI" id="CHEBI:57392"/>
        <dbReference type="ChEBI" id="CHEBI:57783"/>
        <dbReference type="ChEBI" id="CHEBI:58349"/>
        <dbReference type="EC" id="2.3.1.94"/>
    </reaction>
</comment>
<dbReference type="FunFam" id="3.40.366.10:FF:000002">
    <property type="entry name" value="Probable polyketide synthase 2"/>
    <property type="match status" value="1"/>
</dbReference>
<sequence length="2544" mass="267282">TLACRVAERGARQILLAPRVPAETAGRDDSALTARLAELGASVRVVGDTGEALDETLIGLLGATPLAAVVHVETAAAPVGRLCDVDPAEFDAGVRAVLRSISEVIGFARRAGAADLLMFSSLTGVWGAGGYAAQAAIESHLDALGRRPSADGPRVRSLSWGTWEQESVRSASDATNDHWSDRGLRPMAADRALDVLDAAMAAAVEPWIVADIDWAVFAAAYTSLRPGPLVEGLVAADAEEQASSAAAATEDVRLRDVDAEERRSLLLDRVRGDAALLLGHASAAAVGADQAFRDMGMDSLTAVRLRDRLAASTGLRLSSTLVFDHPTPQALVRHLETELLGTAAEPNRDRPAEVAEVAAVADDEPIAIIGMACRFPGGIDSPESLWRLLVGGEDAMSPFPLDRGWDVEALYHADPANRGTSYTRTGGFLHDPAGFDADFFGISPREATAMDPQQRLLLETSWEAFERAGIDPSLMRGSATGVFTGIAWRDYGSDPGRDAEAAEGYLMTGNATSIASGRVAYTLGLEGPAITVDTACSSSLVALHLAGQALRGGECSMALAGGAAVMATPVAFVEFSRQRGLAPDGRCKPFAKAADGTGWSEGVGVLLLERLSDARRNGRRVLGIVRGTAINQDGASNGLSAPSGPAQQRVIQQALAHSGLTADDVDAVEAHGTGTRLGDPIEAQALLATYGRGRSEDRPLWLGSVKSNIGHTGAAAGVAGVIKMVMALRHEMLPRTLHVDEPTPEVDWTTGGVRLLTDARDWPRHDRPRRAGVSAFGFSGTNAHILLEEADRAEPGPATVPEVAALPPVVRPDAVPLLLSARGESALRAQSRRLRRLLIEQPELSIVDVACSLTTSRTTHRYRAVVVGADRAELLAGLDAVADGREAAGVVTGIAHDGDRRPVFVFPGQGSQWQGMAAELLAASPVFAQSIAACERALTPFVDWSLRDLLSPDADPALADRVDVVQPVLWAVLVSLAELWRSCGVVPAAVLGHSQGEIAAACIAGGLSLSDGARIVARRSQAVAETLAGGGGMASVGLSARRTTEAITALGDSAAGLAIAAVNGPTSTVVAGGTAALDALVAHCSASGLRARRVAVDYASHSEQVEALHTRLLALFEGVEPHAGEVPFYSTVEAARLGTAELDAEYWYRNLRRTVRFEETTRALLADRHEVFLEVSPHPVLAMSIEEILADTAVDEGFAGATLRRDDGGAARFLTALADLHVRGVPVDWPRLLGGWGGRTIDLPTYAFQRERFWLDPDPAPSPVGSRPRPGVGSVEDSFWAAVEQGDTAGVTRLVADSAADDHDAVASVVPMLSRWRRRAREHEVVDSWRYRVRWARVSVSAEADTARLDGRWVLVDSASETDDAEQMTRALSRGGAEVVRVTVEQGLDRGALAERLRTTIAVDGPVNGVVSLLALPQPVGCRLDVEDPAARRPPVVPGLEARHDLPDTVSSGGLADTVTLFQALGDAGVAAPLWCVTRDAVSPHGPGSAFVDPEQAMVWGVGRVAALEQPDQWGGMIDLPASLGDQTVSRLCGVLAGTMGEDQVAVRSSGVFARRLVRAPLPMTGQVESAAGRTPDTAPSAAADDRTILLTPATSGRWTAGGTVLVTGGTGALGAQVARWLVGRGVEHLVLTSRRGAAAPGAEDLADELRRLGAEVTLAACDVAERDALRRVLDEIPAEAPLTGVVHTAGILDDTTIEALTPRQIRAVLDVKAQGAVNLHHLTRDHDLACFLLFSSAGATVGVPGQGNYAPGNVFLDALAEWRRAAGLPATSVAWGAWEASGMATGAVRDLFERHGTPALDPALALTALNQAVEHHETFLCVADIRWERYLVAYTAARPSTLFDEVPEVRELIDRERLGASGPASAAATAIDRLRGLPARERDKELADLVRSTVAVVLGHGSPEQVDPRRPFQEIGFDSVTSVELRNRLNGATGLRLPVTAIFDHPTPAALAAELAQGLLGTRDEPAAAVVNQRIAEDDDPIAVVGMACRLPGDVRSPEQLWQLLAEGRDGLVPLPVDRGWEDERTDGSAEDSPSLPAAGGFLADATEFDAGLFGISPREAVAMDPQQRLLLETAWEAFERSGLDPHSVHGRDIGVFAGVAGVDYVTRQRHATETGRGHLMTGNAASVLSGRVSYVFGLEGPAVTVDTACSSSLVALHQAAQSLRAGECSMALAGGVTVMATPLVLQQFTQQGGLAADGRVKAFSDAADGTGMAEGVGLLVLERLSDAVRNGRRVLAVVRGSAVNQDGASNGLTAPNGPSQQRVIRQALANARLSTGDVDVVEAHGTGTRLGDPIEAQALLATYGQDRAEGMPLWLGSVKSNIGHTQAAAGVAGVIKMVMAMWHGVLPRTLHVGEPTSQVDWSSGAVELLTESRPWPEVDRPRRAAVSSFGISGTNAHVILEQPPAHDSTHDSTHESDAEQPTHGATEAPSSTPPWVISGGSAQALRAQAARLLERLAADSEWSPVQVAVALTRSRARLDHRAVVLGSDRAELLAGLTAVADDRDAPGVVRGTARQTGRVAMVFTGQGSQHAGMGRELYEHYP</sequence>